<comment type="caution">
    <text evidence="3">The sequence shown here is derived from an EMBL/GenBank/DDBJ whole genome shotgun (WGS) entry which is preliminary data.</text>
</comment>
<keyword evidence="4" id="KW-1185">Reference proteome</keyword>
<name>A0AAD6N5H4_PENCN</name>
<proteinExistence type="predicted"/>
<accession>A0AAD6N5H4</accession>
<feature type="compositionally biased region" description="Low complexity" evidence="1">
    <location>
        <begin position="19"/>
        <end position="37"/>
    </location>
</feature>
<keyword evidence="2" id="KW-0812">Transmembrane</keyword>
<keyword evidence="2" id="KW-0472">Membrane</keyword>
<protein>
    <submittedName>
        <fullName evidence="3">Uncharacterized protein</fullName>
    </submittedName>
</protein>
<evidence type="ECO:0000313" key="4">
    <source>
        <dbReference type="Proteomes" id="UP001219568"/>
    </source>
</evidence>
<feature type="region of interest" description="Disordered" evidence="1">
    <location>
        <begin position="1"/>
        <end position="38"/>
    </location>
</feature>
<dbReference type="AlphaFoldDB" id="A0AAD6N5H4"/>
<reference evidence="3" key="2">
    <citation type="submission" date="2023-01" db="EMBL/GenBank/DDBJ databases">
        <authorList>
            <person name="Petersen C."/>
        </authorList>
    </citation>
    <scope>NUCLEOTIDE SEQUENCE</scope>
    <source>
        <strain evidence="3">IBT 15450</strain>
    </source>
</reference>
<evidence type="ECO:0000256" key="2">
    <source>
        <dbReference type="SAM" id="Phobius"/>
    </source>
</evidence>
<sequence length="68" mass="6881">MFSVMPPRTQLQLPLAPKSTSIGTSTSTSTGSTTTSTHNAAVVNLPVSKSGLGLIALLFGSAFMAVIS</sequence>
<gene>
    <name evidence="3" type="ORF">N7460_011162</name>
</gene>
<evidence type="ECO:0000313" key="3">
    <source>
        <dbReference type="EMBL" id="KAJ6030896.1"/>
    </source>
</evidence>
<keyword evidence="2" id="KW-1133">Transmembrane helix</keyword>
<dbReference type="Proteomes" id="UP001219568">
    <property type="component" value="Unassembled WGS sequence"/>
</dbReference>
<feature type="transmembrane region" description="Helical" evidence="2">
    <location>
        <begin position="50"/>
        <end position="67"/>
    </location>
</feature>
<organism evidence="3 4">
    <name type="scientific">Penicillium canescens</name>
    <dbReference type="NCBI Taxonomy" id="5083"/>
    <lineage>
        <taxon>Eukaryota</taxon>
        <taxon>Fungi</taxon>
        <taxon>Dikarya</taxon>
        <taxon>Ascomycota</taxon>
        <taxon>Pezizomycotina</taxon>
        <taxon>Eurotiomycetes</taxon>
        <taxon>Eurotiomycetidae</taxon>
        <taxon>Eurotiales</taxon>
        <taxon>Aspergillaceae</taxon>
        <taxon>Penicillium</taxon>
    </lineage>
</organism>
<evidence type="ECO:0000256" key="1">
    <source>
        <dbReference type="SAM" id="MobiDB-lite"/>
    </source>
</evidence>
<reference evidence="3" key="1">
    <citation type="journal article" date="2023" name="IMA Fungus">
        <title>Comparative genomic study of the Penicillium genus elucidates a diverse pangenome and 15 lateral gene transfer events.</title>
        <authorList>
            <person name="Petersen C."/>
            <person name="Sorensen T."/>
            <person name="Nielsen M.R."/>
            <person name="Sondergaard T.E."/>
            <person name="Sorensen J.L."/>
            <person name="Fitzpatrick D.A."/>
            <person name="Frisvad J.C."/>
            <person name="Nielsen K.L."/>
        </authorList>
    </citation>
    <scope>NUCLEOTIDE SEQUENCE</scope>
    <source>
        <strain evidence="3">IBT 15450</strain>
    </source>
</reference>
<dbReference type="EMBL" id="JAQJZL010000014">
    <property type="protein sequence ID" value="KAJ6030896.1"/>
    <property type="molecule type" value="Genomic_DNA"/>
</dbReference>